<organism evidence="2 3">
    <name type="scientific">Gracilibacillus dipsosauri</name>
    <dbReference type="NCBI Taxonomy" id="178340"/>
    <lineage>
        <taxon>Bacteria</taxon>
        <taxon>Bacillati</taxon>
        <taxon>Bacillota</taxon>
        <taxon>Bacilli</taxon>
        <taxon>Bacillales</taxon>
        <taxon>Bacillaceae</taxon>
        <taxon>Gracilibacillus</taxon>
    </lineage>
</organism>
<proteinExistence type="predicted"/>
<dbReference type="CDD" id="cd00761">
    <property type="entry name" value="Glyco_tranf_GTA_type"/>
    <property type="match status" value="1"/>
</dbReference>
<feature type="domain" description="Glycosyltransferase 2-like" evidence="1">
    <location>
        <begin position="6"/>
        <end position="166"/>
    </location>
</feature>
<dbReference type="Proteomes" id="UP000245624">
    <property type="component" value="Unassembled WGS sequence"/>
</dbReference>
<dbReference type="AlphaFoldDB" id="A0A317L1K4"/>
<evidence type="ECO:0000313" key="2">
    <source>
        <dbReference type="EMBL" id="PWU69692.1"/>
    </source>
</evidence>
<evidence type="ECO:0000313" key="3">
    <source>
        <dbReference type="Proteomes" id="UP000245624"/>
    </source>
</evidence>
<keyword evidence="2" id="KW-0808">Transferase</keyword>
<comment type="caution">
    <text evidence="2">The sequence shown here is derived from an EMBL/GenBank/DDBJ whole genome shotgun (WGS) entry which is preliminary data.</text>
</comment>
<evidence type="ECO:0000259" key="1">
    <source>
        <dbReference type="Pfam" id="PF00535"/>
    </source>
</evidence>
<dbReference type="EMBL" id="QGTD01000004">
    <property type="protein sequence ID" value="PWU69692.1"/>
    <property type="molecule type" value="Genomic_DNA"/>
</dbReference>
<reference evidence="2 3" key="1">
    <citation type="submission" date="2018-05" db="EMBL/GenBank/DDBJ databases">
        <title>Genomic analysis of Gracilibacillus dipsosauri DD1 reveals novel features of a salt-tolerant amylase.</title>
        <authorList>
            <person name="Deutch C.E."/>
            <person name="Yang S."/>
        </authorList>
    </citation>
    <scope>NUCLEOTIDE SEQUENCE [LARGE SCALE GENOMIC DNA]</scope>
    <source>
        <strain evidence="2 3">DD1</strain>
    </source>
</reference>
<keyword evidence="3" id="KW-1185">Reference proteome</keyword>
<dbReference type="PANTHER" id="PTHR43685:SF2">
    <property type="entry name" value="GLYCOSYLTRANSFERASE 2-LIKE DOMAIN-CONTAINING PROTEIN"/>
    <property type="match status" value="1"/>
</dbReference>
<dbReference type="InterPro" id="IPR029044">
    <property type="entry name" value="Nucleotide-diphossugar_trans"/>
</dbReference>
<dbReference type="InterPro" id="IPR001173">
    <property type="entry name" value="Glyco_trans_2-like"/>
</dbReference>
<dbReference type="RefSeq" id="WP_109983114.1">
    <property type="nucleotide sequence ID" value="NZ_JAJUIE010000003.1"/>
</dbReference>
<protein>
    <submittedName>
        <fullName evidence="2">Glycosyltransferase</fullName>
    </submittedName>
</protein>
<dbReference type="Pfam" id="PF00535">
    <property type="entry name" value="Glycos_transf_2"/>
    <property type="match status" value="1"/>
</dbReference>
<dbReference type="SUPFAM" id="SSF53448">
    <property type="entry name" value="Nucleotide-diphospho-sugar transferases"/>
    <property type="match status" value="1"/>
</dbReference>
<dbReference type="PANTHER" id="PTHR43685">
    <property type="entry name" value="GLYCOSYLTRANSFERASE"/>
    <property type="match status" value="1"/>
</dbReference>
<dbReference type="InterPro" id="IPR050834">
    <property type="entry name" value="Glycosyltransf_2"/>
</dbReference>
<dbReference type="OrthoDB" id="396512at2"/>
<dbReference type="Gene3D" id="3.90.550.10">
    <property type="entry name" value="Spore Coat Polysaccharide Biosynthesis Protein SpsA, Chain A"/>
    <property type="match status" value="1"/>
</dbReference>
<gene>
    <name evidence="2" type="ORF">DLJ74_01840</name>
</gene>
<name>A0A317L1K4_9BACI</name>
<sequence length="268" mass="31342">MKPTISVIIPTYNRTVALAELLAALEQQTYQDFEVIIVNDAGKDISDVVALYPELTTKLLNLDKNSYHVKARNTGLAYAQGEYIMLIDDDDLILSTHMEKMLNEITGYDLVYSDVEIVNYRETESERIPINHYLFAYRMDLEAMRQFSTFVPSGCLYRKAIHEEIGIFDEAVRNYWDWDFFLRVAEKYRVKRVPVASVLYEFSETGNNQSKNLDKMRIYLDKLSQKHQLGELPTKNFFLLLKEPEVKEREAESKRIWDGKMIPSRLKL</sequence>
<accession>A0A317L1K4</accession>
<dbReference type="GO" id="GO:0016740">
    <property type="term" value="F:transferase activity"/>
    <property type="evidence" value="ECO:0007669"/>
    <property type="project" value="UniProtKB-KW"/>
</dbReference>